<evidence type="ECO:0000256" key="6">
    <source>
        <dbReference type="ARBA" id="ARBA00023027"/>
    </source>
</evidence>
<dbReference type="InterPro" id="IPR014445">
    <property type="entry name" value="Gln-dep_NAD_synthase"/>
</dbReference>
<reference evidence="10" key="1">
    <citation type="submission" date="2021-01" db="EMBL/GenBank/DDBJ databases">
        <authorList>
            <consortium name="Genoscope - CEA"/>
            <person name="William W."/>
        </authorList>
    </citation>
    <scope>NUCLEOTIDE SEQUENCE</scope>
</reference>
<keyword evidence="11" id="KW-1185">Reference proteome</keyword>
<protein>
    <recommendedName>
        <fullName evidence="8">Glutamine-dependent NAD(+) synthetase</fullName>
        <ecNumber evidence="8">6.3.5.1</ecNumber>
    </recommendedName>
    <alternativeName>
        <fullName evidence="8">NAD(+) synthase [glutamine-hydrolyzing]</fullName>
    </alternativeName>
</protein>
<dbReference type="FunFam" id="3.40.50.620:FF:000036">
    <property type="entry name" value="Glutamine-dependent NAD(+) synthetase"/>
    <property type="match status" value="1"/>
</dbReference>
<comment type="similarity">
    <text evidence="2 8">In the C-terminal section; belongs to the NAD synthetase family.</text>
</comment>
<evidence type="ECO:0000259" key="9">
    <source>
        <dbReference type="PROSITE" id="PS50263"/>
    </source>
</evidence>
<dbReference type="InterPro" id="IPR003694">
    <property type="entry name" value="NAD_synthase"/>
</dbReference>
<gene>
    <name evidence="10" type="ORF">PPRIM_AZ9-3.1.T0060264</name>
</gene>
<dbReference type="GO" id="GO:0005737">
    <property type="term" value="C:cytoplasm"/>
    <property type="evidence" value="ECO:0007669"/>
    <property type="project" value="InterPro"/>
</dbReference>
<dbReference type="GO" id="GO:0003952">
    <property type="term" value="F:NAD+ synthase (glutamine-hydrolyzing) activity"/>
    <property type="evidence" value="ECO:0007669"/>
    <property type="project" value="UniProtKB-EC"/>
</dbReference>
<evidence type="ECO:0000256" key="4">
    <source>
        <dbReference type="ARBA" id="ARBA00022741"/>
    </source>
</evidence>
<dbReference type="PROSITE" id="PS50263">
    <property type="entry name" value="CN_HYDROLASE"/>
    <property type="match status" value="1"/>
</dbReference>
<dbReference type="EC" id="6.3.5.1" evidence="8"/>
<dbReference type="Proteomes" id="UP000688137">
    <property type="component" value="Unassembled WGS sequence"/>
</dbReference>
<comment type="caution">
    <text evidence="10">The sequence shown here is derived from an EMBL/GenBank/DDBJ whole genome shotgun (WGS) entry which is preliminary data.</text>
</comment>
<evidence type="ECO:0000313" key="11">
    <source>
        <dbReference type="Proteomes" id="UP000688137"/>
    </source>
</evidence>
<evidence type="ECO:0000256" key="5">
    <source>
        <dbReference type="ARBA" id="ARBA00022840"/>
    </source>
</evidence>
<dbReference type="GO" id="GO:0009435">
    <property type="term" value="P:NAD+ biosynthetic process"/>
    <property type="evidence" value="ECO:0007669"/>
    <property type="project" value="InterPro"/>
</dbReference>
<name>A0A8S1JNZ6_PARPR</name>
<dbReference type="CDD" id="cd00553">
    <property type="entry name" value="NAD_synthase"/>
    <property type="match status" value="1"/>
</dbReference>
<sequence>MSITRLGVCTLNQWAMDFSQNVQNIIESIEICKRKQCLYRLGPELEICGYMCEDHFLESDTVTHCWEAILEILPHTDNIVCDIGMPVIHKSVFYNCRMILLNKKIHLIRPKMYMADDGNYRESRYFTPWSKEIEDLDLPPIIQKATGQKCVPIGVAILQTLDTEIGIEICEEMWTPIPTSANQALDGAEIILNSSGSHYEVGKIKERTELFKDITKRNGACYAFCNLRGCDGNRLYFDGCSCIVLNGKVFAKSDAFSLKDVEVTTCDIDLQEVRNIRINIKSRSLMASKQKHFPRVKLDINLTQQQNYVYYHDIPIQYESEIEDSIACYLWDYLRRSGACGFMLPLSGGLDSSATALSVFFMANKIFKTINSVDNDHQTHIKVLQQLRKTVEDDTFTPKSPQEIVNRLFFTVYLGSENSTQDSRARSKLLAEQIGSKHYEVEIDQVCKACTSCIRPILKKNPQFIVNGGSLSEDLALQNIQARSRMVLTYLIAQLTPWNNGKKGFLIVLGSSNLDESIRGFLTKYDCSSADINPIGSLSKNDLRQLLEFCYKTFNFSAIQQILEAKPSPELRPQSAEGHVSENDMELTFNELETFAKLRKVQKLGPVSMFKKLRYLWSNITPQEVAEKVKKFFKYYALNRHKVVTITASFHAQAFSQDDNRFDFRQFLYNWRWPWQFKKIDENLE</sequence>
<dbReference type="EMBL" id="CAJJDM010000003">
    <property type="protein sequence ID" value="CAD8044182.1"/>
    <property type="molecule type" value="Genomic_DNA"/>
</dbReference>
<dbReference type="PANTHER" id="PTHR23090:SF9">
    <property type="entry name" value="GLUTAMINE-DEPENDENT NAD(+) SYNTHETASE"/>
    <property type="match status" value="1"/>
</dbReference>
<dbReference type="PIRSF" id="PIRSF006630">
    <property type="entry name" value="NADS_GAT"/>
    <property type="match status" value="1"/>
</dbReference>
<dbReference type="CDD" id="cd07570">
    <property type="entry name" value="GAT_Gln-NAD-synth"/>
    <property type="match status" value="1"/>
</dbReference>
<evidence type="ECO:0000256" key="1">
    <source>
        <dbReference type="ARBA" id="ARBA00005188"/>
    </source>
</evidence>
<dbReference type="HAMAP" id="MF_02090">
    <property type="entry name" value="NadE_glutamine_dep"/>
    <property type="match status" value="1"/>
</dbReference>
<keyword evidence="5 8" id="KW-0067">ATP-binding</keyword>
<organism evidence="10 11">
    <name type="scientific">Paramecium primaurelia</name>
    <dbReference type="NCBI Taxonomy" id="5886"/>
    <lineage>
        <taxon>Eukaryota</taxon>
        <taxon>Sar</taxon>
        <taxon>Alveolata</taxon>
        <taxon>Ciliophora</taxon>
        <taxon>Intramacronucleata</taxon>
        <taxon>Oligohymenophorea</taxon>
        <taxon>Peniculida</taxon>
        <taxon>Parameciidae</taxon>
        <taxon>Paramecium</taxon>
    </lineage>
</organism>
<keyword evidence="3 8" id="KW-0436">Ligase</keyword>
<dbReference type="Pfam" id="PF00795">
    <property type="entry name" value="CN_hydrolase"/>
    <property type="match status" value="1"/>
</dbReference>
<dbReference type="AlphaFoldDB" id="A0A8S1JNZ6"/>
<evidence type="ECO:0000313" key="10">
    <source>
        <dbReference type="EMBL" id="CAD8044182.1"/>
    </source>
</evidence>
<evidence type="ECO:0000256" key="2">
    <source>
        <dbReference type="ARBA" id="ARBA00007145"/>
    </source>
</evidence>
<dbReference type="Pfam" id="PF02540">
    <property type="entry name" value="NAD_synthase"/>
    <property type="match status" value="1"/>
</dbReference>
<feature type="domain" description="CN hydrolase" evidence="9">
    <location>
        <begin position="4"/>
        <end position="270"/>
    </location>
</feature>
<dbReference type="InterPro" id="IPR022310">
    <property type="entry name" value="NAD/GMP_synthase"/>
</dbReference>
<accession>A0A8S1JNZ6</accession>
<comment type="pathway">
    <text evidence="1 8">Cofactor biosynthesis; NAD(+) biosynthesis; NAD(+) from deamido-NAD(+) (L-Gln route): step 1/1.</text>
</comment>
<dbReference type="InterPro" id="IPR003010">
    <property type="entry name" value="C-N_Hydrolase"/>
</dbReference>
<keyword evidence="6 8" id="KW-0520">NAD</keyword>
<dbReference type="GO" id="GO:0005524">
    <property type="term" value="F:ATP binding"/>
    <property type="evidence" value="ECO:0007669"/>
    <property type="project" value="UniProtKB-KW"/>
</dbReference>
<proteinExistence type="inferred from homology"/>
<keyword evidence="4 8" id="KW-0547">Nucleotide-binding</keyword>
<dbReference type="FunFam" id="3.60.110.10:FF:000003">
    <property type="entry name" value="Glutamine-dependent NAD(+) synthetase"/>
    <property type="match status" value="1"/>
</dbReference>
<dbReference type="PANTHER" id="PTHR23090">
    <property type="entry name" value="NH 3 /GLUTAMINE-DEPENDENT NAD + SYNTHETASE"/>
    <property type="match status" value="1"/>
</dbReference>
<dbReference type="OMA" id="LYVVNWP"/>
<dbReference type="GO" id="GO:0004359">
    <property type="term" value="F:glutaminase activity"/>
    <property type="evidence" value="ECO:0007669"/>
    <property type="project" value="InterPro"/>
</dbReference>
<evidence type="ECO:0000256" key="8">
    <source>
        <dbReference type="PIRNR" id="PIRNR006630"/>
    </source>
</evidence>
<evidence type="ECO:0000256" key="3">
    <source>
        <dbReference type="ARBA" id="ARBA00022598"/>
    </source>
</evidence>
<evidence type="ECO:0000256" key="7">
    <source>
        <dbReference type="ARBA" id="ARBA00052340"/>
    </source>
</evidence>
<comment type="catalytic activity">
    <reaction evidence="7 8">
        <text>deamido-NAD(+) + L-glutamine + ATP + H2O = L-glutamate + AMP + diphosphate + NAD(+) + H(+)</text>
        <dbReference type="Rhea" id="RHEA:24384"/>
        <dbReference type="ChEBI" id="CHEBI:15377"/>
        <dbReference type="ChEBI" id="CHEBI:15378"/>
        <dbReference type="ChEBI" id="CHEBI:29985"/>
        <dbReference type="ChEBI" id="CHEBI:30616"/>
        <dbReference type="ChEBI" id="CHEBI:33019"/>
        <dbReference type="ChEBI" id="CHEBI:57540"/>
        <dbReference type="ChEBI" id="CHEBI:58359"/>
        <dbReference type="ChEBI" id="CHEBI:58437"/>
        <dbReference type="ChEBI" id="CHEBI:456215"/>
        <dbReference type="EC" id="6.3.5.1"/>
    </reaction>
</comment>